<gene>
    <name evidence="3" type="ORF">CH341_01045</name>
</gene>
<dbReference type="OrthoDB" id="7961571at2"/>
<keyword evidence="2" id="KW-0732">Signal</keyword>
<keyword evidence="4" id="KW-1185">Reference proteome</keyword>
<feature type="region of interest" description="Disordered" evidence="1">
    <location>
        <begin position="26"/>
        <end position="54"/>
    </location>
</feature>
<evidence type="ECO:0000256" key="2">
    <source>
        <dbReference type="SAM" id="SignalP"/>
    </source>
</evidence>
<sequence>MRGISIVAAAMAIMGIALDVVGPASAQSGPGYGGPTAEGAPPPRRSARRPTQIQVTPDRQLVRLCEDWLAVENRPSGTVIVPQMRCRWGYR</sequence>
<dbReference type="EMBL" id="NPEX01000003">
    <property type="protein sequence ID" value="RAI46050.1"/>
    <property type="molecule type" value="Genomic_DNA"/>
</dbReference>
<evidence type="ECO:0000313" key="4">
    <source>
        <dbReference type="Proteomes" id="UP000249130"/>
    </source>
</evidence>
<proteinExistence type="predicted"/>
<reference evidence="3 4" key="1">
    <citation type="submission" date="2017-07" db="EMBL/GenBank/DDBJ databases">
        <title>Draft Genome Sequences of Select Purple Nonsulfur Bacteria.</title>
        <authorList>
            <person name="Lasarre B."/>
            <person name="Mckinlay J.B."/>
        </authorList>
    </citation>
    <scope>NUCLEOTIDE SEQUENCE [LARGE SCALE GENOMIC DNA]</scope>
    <source>
        <strain evidence="3 4">DSM 5909</strain>
    </source>
</reference>
<accession>A0A327L4T6</accession>
<protein>
    <submittedName>
        <fullName evidence="3">Uncharacterized protein</fullName>
    </submittedName>
</protein>
<evidence type="ECO:0000256" key="1">
    <source>
        <dbReference type="SAM" id="MobiDB-lite"/>
    </source>
</evidence>
<feature type="chain" id="PRO_5016364443" evidence="2">
    <location>
        <begin position="27"/>
        <end position="91"/>
    </location>
</feature>
<dbReference type="RefSeq" id="WP_111417180.1">
    <property type="nucleotide sequence ID" value="NZ_NPEX01000003.1"/>
</dbReference>
<name>A0A327L4T6_9BRAD</name>
<organism evidence="3 4">
    <name type="scientific">Rhodoplanes roseus</name>
    <dbReference type="NCBI Taxonomy" id="29409"/>
    <lineage>
        <taxon>Bacteria</taxon>
        <taxon>Pseudomonadati</taxon>
        <taxon>Pseudomonadota</taxon>
        <taxon>Alphaproteobacteria</taxon>
        <taxon>Hyphomicrobiales</taxon>
        <taxon>Nitrobacteraceae</taxon>
        <taxon>Rhodoplanes</taxon>
    </lineage>
</organism>
<dbReference type="AlphaFoldDB" id="A0A327L4T6"/>
<evidence type="ECO:0000313" key="3">
    <source>
        <dbReference type="EMBL" id="RAI46050.1"/>
    </source>
</evidence>
<comment type="caution">
    <text evidence="3">The sequence shown here is derived from an EMBL/GenBank/DDBJ whole genome shotgun (WGS) entry which is preliminary data.</text>
</comment>
<dbReference type="Proteomes" id="UP000249130">
    <property type="component" value="Unassembled WGS sequence"/>
</dbReference>
<feature type="signal peptide" evidence="2">
    <location>
        <begin position="1"/>
        <end position="26"/>
    </location>
</feature>